<dbReference type="Proteomes" id="UP000253517">
    <property type="component" value="Unassembled WGS sequence"/>
</dbReference>
<evidence type="ECO:0000256" key="5">
    <source>
        <dbReference type="ARBA" id="ARBA00015611"/>
    </source>
</evidence>
<evidence type="ECO:0000256" key="11">
    <source>
        <dbReference type="ARBA" id="ARBA00023049"/>
    </source>
</evidence>
<name>A0A369A8K7_9FLAO</name>
<evidence type="ECO:0000256" key="1">
    <source>
        <dbReference type="ARBA" id="ARBA00000098"/>
    </source>
</evidence>
<dbReference type="GO" id="GO:0016285">
    <property type="term" value="F:alanyl aminopeptidase activity"/>
    <property type="evidence" value="ECO:0007669"/>
    <property type="project" value="UniProtKB-EC"/>
</dbReference>
<dbReference type="Gene3D" id="1.25.40.320">
    <property type="entry name" value="Peptidase M1, leukotriene A4 hydrolase/aminopeptidase C-terminal domain"/>
    <property type="match status" value="1"/>
</dbReference>
<dbReference type="Pfam" id="PF01433">
    <property type="entry name" value="Peptidase_M1"/>
    <property type="match status" value="1"/>
</dbReference>
<evidence type="ECO:0000256" key="14">
    <source>
        <dbReference type="PIRSR" id="PIRSR634015-3"/>
    </source>
</evidence>
<evidence type="ECO:0000256" key="10">
    <source>
        <dbReference type="ARBA" id="ARBA00022833"/>
    </source>
</evidence>
<evidence type="ECO:0000313" key="17">
    <source>
        <dbReference type="EMBL" id="RCX05461.1"/>
    </source>
</evidence>
<evidence type="ECO:0000256" key="13">
    <source>
        <dbReference type="PIRSR" id="PIRSR634015-2"/>
    </source>
</evidence>
<dbReference type="Gene3D" id="3.30.2010.30">
    <property type="match status" value="1"/>
</dbReference>
<dbReference type="GO" id="GO:0008270">
    <property type="term" value="F:zinc ion binding"/>
    <property type="evidence" value="ECO:0007669"/>
    <property type="project" value="InterPro"/>
</dbReference>
<dbReference type="Gene3D" id="2.60.40.1730">
    <property type="entry name" value="tricorn interacting facor f3 domain"/>
    <property type="match status" value="1"/>
</dbReference>
<dbReference type="SUPFAM" id="SSF55486">
    <property type="entry name" value="Metalloproteases ('zincins'), catalytic domain"/>
    <property type="match status" value="1"/>
</dbReference>
<feature type="binding site" evidence="14">
    <location>
        <position position="334"/>
    </location>
    <ligand>
        <name>Zn(2+)</name>
        <dbReference type="ChEBI" id="CHEBI:29105"/>
        <note>catalytic</note>
    </ligand>
</feature>
<dbReference type="InterPro" id="IPR001930">
    <property type="entry name" value="Peptidase_M1"/>
</dbReference>
<keyword evidence="9 17" id="KW-0378">Hydrolase</keyword>
<evidence type="ECO:0000256" key="3">
    <source>
        <dbReference type="ARBA" id="ARBA00010136"/>
    </source>
</evidence>
<comment type="caution">
    <text evidence="17">The sequence shown here is derived from an EMBL/GenBank/DDBJ whole genome shotgun (WGS) entry which is preliminary data.</text>
</comment>
<dbReference type="PANTHER" id="PTHR45726:SF3">
    <property type="entry name" value="LEUKOTRIENE A-4 HYDROLASE"/>
    <property type="match status" value="1"/>
</dbReference>
<dbReference type="InterPro" id="IPR016024">
    <property type="entry name" value="ARM-type_fold"/>
</dbReference>
<dbReference type="InterPro" id="IPR042097">
    <property type="entry name" value="Aminopeptidase_N-like_N_sf"/>
</dbReference>
<dbReference type="PRINTS" id="PR00756">
    <property type="entry name" value="ALADIPTASE"/>
</dbReference>
<reference evidence="17 18" key="1">
    <citation type="submission" date="2018-07" db="EMBL/GenBank/DDBJ databases">
        <title>Genomic Encyclopedia of Type Strains, Phase IV (KMG-IV): sequencing the most valuable type-strain genomes for metagenomic binning, comparative biology and taxonomic classification.</title>
        <authorList>
            <person name="Goeker M."/>
        </authorList>
    </citation>
    <scope>NUCLEOTIDE SEQUENCE [LARGE SCALE GENOMIC DNA]</scope>
    <source>
        <strain evidence="17 18">DSM 21410</strain>
    </source>
</reference>
<gene>
    <name evidence="17" type="ORF">DES35_101747</name>
</gene>
<feature type="chain" id="PRO_5016777665" description="Aminopeptidase N" evidence="15">
    <location>
        <begin position="22"/>
        <end position="610"/>
    </location>
</feature>
<feature type="binding site" evidence="14">
    <location>
        <position position="315"/>
    </location>
    <ligand>
        <name>Zn(2+)</name>
        <dbReference type="ChEBI" id="CHEBI:29105"/>
        <note>catalytic</note>
    </ligand>
</feature>
<dbReference type="CDD" id="cd09599">
    <property type="entry name" value="M1_LTA4H"/>
    <property type="match status" value="1"/>
</dbReference>
<comment type="catalytic activity">
    <reaction evidence="1">
        <text>Release of an N-terminal amino acid, Xaa-|-Yaa- from a peptide, amide or arylamide. Xaa is preferably Ala, but may be most amino acids including Pro (slow action). When a terminal hydrophobic residue is followed by a prolyl residue, the two may be released as an intact Xaa-Pro dipeptide.</text>
        <dbReference type="EC" id="3.4.11.2"/>
    </reaction>
</comment>
<evidence type="ECO:0000256" key="8">
    <source>
        <dbReference type="ARBA" id="ARBA00022723"/>
    </source>
</evidence>
<evidence type="ECO:0000256" key="4">
    <source>
        <dbReference type="ARBA" id="ARBA00012564"/>
    </source>
</evidence>
<dbReference type="InterPro" id="IPR038502">
    <property type="entry name" value="M1_LTA-4_hydro/amino_C_sf"/>
</dbReference>
<dbReference type="InterPro" id="IPR034015">
    <property type="entry name" value="M1_LTA4H"/>
</dbReference>
<evidence type="ECO:0000313" key="18">
    <source>
        <dbReference type="Proteomes" id="UP000253517"/>
    </source>
</evidence>
<feature type="active site" description="Proton donor" evidence="12">
    <location>
        <position position="397"/>
    </location>
</feature>
<keyword evidence="11" id="KW-0482">Metalloprotease</keyword>
<dbReference type="InterPro" id="IPR027268">
    <property type="entry name" value="Peptidase_M4/M1_CTD_sf"/>
</dbReference>
<feature type="binding site" evidence="13">
    <location>
        <begin position="282"/>
        <end position="287"/>
    </location>
    <ligand>
        <name>a peptide</name>
        <dbReference type="ChEBI" id="CHEBI:60466"/>
    </ligand>
</feature>
<keyword evidence="10 14" id="KW-0862">Zinc</keyword>
<dbReference type="EC" id="3.4.11.2" evidence="4"/>
<keyword evidence="6" id="KW-0963">Cytoplasm</keyword>
<comment type="similarity">
    <text evidence="3">Belongs to the peptidase M1 family.</text>
</comment>
<dbReference type="FunFam" id="3.30.2010.30:FF:000001">
    <property type="entry name" value="Leukotriene A(4) hydrolase"/>
    <property type="match status" value="1"/>
</dbReference>
<dbReference type="AlphaFoldDB" id="A0A369A8K7"/>
<dbReference type="InterPro" id="IPR014782">
    <property type="entry name" value="Peptidase_M1_dom"/>
</dbReference>
<feature type="active site" description="Proton acceptor" evidence="12">
    <location>
        <position position="312"/>
    </location>
</feature>
<comment type="subcellular location">
    <subcellularLocation>
        <location evidence="2">Cytoplasm</location>
    </subcellularLocation>
</comment>
<feature type="binding site" evidence="13">
    <location>
        <begin position="566"/>
        <end position="568"/>
    </location>
    <ligand>
        <name>a peptide</name>
        <dbReference type="ChEBI" id="CHEBI:60466"/>
    </ligand>
</feature>
<dbReference type="PANTHER" id="PTHR45726">
    <property type="entry name" value="LEUKOTRIENE A-4 HYDROLASE"/>
    <property type="match status" value="1"/>
</dbReference>
<keyword evidence="7" id="KW-0645">Protease</keyword>
<keyword evidence="8 14" id="KW-0479">Metal-binding</keyword>
<dbReference type="InterPro" id="IPR049980">
    <property type="entry name" value="LTA4H_cat"/>
</dbReference>
<evidence type="ECO:0000256" key="7">
    <source>
        <dbReference type="ARBA" id="ARBA00022670"/>
    </source>
</evidence>
<feature type="binding site" evidence="14">
    <location>
        <position position="311"/>
    </location>
    <ligand>
        <name>Zn(2+)</name>
        <dbReference type="ChEBI" id="CHEBI:29105"/>
        <note>catalytic</note>
    </ligand>
</feature>
<dbReference type="GO" id="GO:0005737">
    <property type="term" value="C:cytoplasm"/>
    <property type="evidence" value="ECO:0007669"/>
    <property type="project" value="UniProtKB-SubCell"/>
</dbReference>
<accession>A0A369A8K7</accession>
<comment type="cofactor">
    <cofactor evidence="14">
        <name>Zn(2+)</name>
        <dbReference type="ChEBI" id="CHEBI:29105"/>
    </cofactor>
    <text evidence="14">Binds 1 zinc ion per subunit.</text>
</comment>
<evidence type="ECO:0000256" key="9">
    <source>
        <dbReference type="ARBA" id="ARBA00022801"/>
    </source>
</evidence>
<feature type="domain" description="Peptidase M1 leukotriene A4 hydrolase/aminopeptidase C-terminal" evidence="16">
    <location>
        <begin position="474"/>
        <end position="609"/>
    </location>
</feature>
<organism evidence="17 18">
    <name type="scientific">Schleiferia thermophila</name>
    <dbReference type="NCBI Taxonomy" id="884107"/>
    <lineage>
        <taxon>Bacteria</taxon>
        <taxon>Pseudomonadati</taxon>
        <taxon>Bacteroidota</taxon>
        <taxon>Flavobacteriia</taxon>
        <taxon>Flavobacteriales</taxon>
        <taxon>Schleiferiaceae</taxon>
        <taxon>Schleiferia</taxon>
    </lineage>
</organism>
<evidence type="ECO:0000256" key="2">
    <source>
        <dbReference type="ARBA" id="ARBA00004496"/>
    </source>
</evidence>
<dbReference type="PROSITE" id="PS51257">
    <property type="entry name" value="PROKAR_LIPOPROTEIN"/>
    <property type="match status" value="1"/>
</dbReference>
<evidence type="ECO:0000259" key="16">
    <source>
        <dbReference type="SMART" id="SM01263"/>
    </source>
</evidence>
<sequence>MKRIAAGLLLFFAFISFVACHPPGLDSNPDTMKDPHSFANFPEVKVVHLDWNAFVDFTQRKIKATATWTLSGQSEHLILDKNGLRILSVRDQDGNLLPFEEHDADSIRGGWIDIQMTKDVTQVSIDYETSDRAGALQWLEAPQTMGKRHPILFTQSQAILARTWIPCMDSPSIRFTYKATVRVPLGTIALMSASNPQKKSPDGTYTFEMKQPIPSYLMALAVGDFEFMEISDRAGVYAEPDMLESAAREFSDLEKMIAAAESLYGPYLWERYDLLVMPPSFPFGGMENPRLTFVTPTIIAGDKSLTSLVAHELAHSWSGNLVTNATWNDFWLNEGFTVYFELRIMEQLYGPEYAEMLAQLSFNELQQALNTLPENETILKADLKGKNPDDAVGPIAYEKGYFFLRTVERKVGRRYFDQFLRAYFDEHKFQSVTTEDFLSYLRKRLLKRKDWRELEIDRWIYEPGLPENVSKPLSTRFSVVESAVTALLTMKVLPVTKHWSAHEYIYFLQQLSGRANKEILARLDSAFQFTRSPNAEILFAWLRLCIEQDYTQATPVLENFLINTGRRKFVLPLYKQLIERGQKEMALQIFQKAGTNYHPITYSSVKKLFE</sequence>
<dbReference type="InterPro" id="IPR015211">
    <property type="entry name" value="Peptidase_M1_C"/>
</dbReference>
<feature type="signal peptide" evidence="15">
    <location>
        <begin position="1"/>
        <end position="21"/>
    </location>
</feature>
<dbReference type="GO" id="GO:0006508">
    <property type="term" value="P:proteolysis"/>
    <property type="evidence" value="ECO:0007669"/>
    <property type="project" value="UniProtKB-KW"/>
</dbReference>
<protein>
    <recommendedName>
        <fullName evidence="5">Aminopeptidase N</fullName>
        <ecNumber evidence="4">3.4.11.2</ecNumber>
    </recommendedName>
</protein>
<evidence type="ECO:0000256" key="15">
    <source>
        <dbReference type="SAM" id="SignalP"/>
    </source>
</evidence>
<dbReference type="InterPro" id="IPR045357">
    <property type="entry name" value="Aminopeptidase_N-like_N"/>
</dbReference>
<dbReference type="Pfam" id="PF09127">
    <property type="entry name" value="Leuk-A4-hydro_C"/>
    <property type="match status" value="1"/>
</dbReference>
<dbReference type="GO" id="GO:0008237">
    <property type="term" value="F:metallopeptidase activity"/>
    <property type="evidence" value="ECO:0007669"/>
    <property type="project" value="UniProtKB-KW"/>
</dbReference>
<dbReference type="EMBL" id="QPJS01000001">
    <property type="protein sequence ID" value="RCX05461.1"/>
    <property type="molecule type" value="Genomic_DNA"/>
</dbReference>
<dbReference type="Gene3D" id="1.10.390.10">
    <property type="entry name" value="Neutral Protease Domain 2"/>
    <property type="match status" value="1"/>
</dbReference>
<keyword evidence="18" id="KW-1185">Reference proteome</keyword>
<dbReference type="SMART" id="SM01263">
    <property type="entry name" value="Leuk-A4-hydro_C"/>
    <property type="match status" value="1"/>
</dbReference>
<dbReference type="SUPFAM" id="SSF48371">
    <property type="entry name" value="ARM repeat"/>
    <property type="match status" value="1"/>
</dbReference>
<keyword evidence="15" id="KW-0732">Signal</keyword>
<feature type="binding site" evidence="13">
    <location>
        <begin position="155"/>
        <end position="157"/>
    </location>
    <ligand>
        <name>a peptide</name>
        <dbReference type="ChEBI" id="CHEBI:60466"/>
    </ligand>
</feature>
<proteinExistence type="inferred from homology"/>
<evidence type="ECO:0000256" key="12">
    <source>
        <dbReference type="PIRSR" id="PIRSR634015-1"/>
    </source>
</evidence>
<dbReference type="Pfam" id="PF17900">
    <property type="entry name" value="Peptidase_M1_N"/>
    <property type="match status" value="1"/>
</dbReference>
<dbReference type="SUPFAM" id="SSF63737">
    <property type="entry name" value="Leukotriene A4 hydrolase N-terminal domain"/>
    <property type="match status" value="1"/>
</dbReference>
<evidence type="ECO:0000256" key="6">
    <source>
        <dbReference type="ARBA" id="ARBA00022490"/>
    </source>
</evidence>